<gene>
    <name evidence="1" type="ORF">ACFYU5_02140</name>
</gene>
<name>A0ABW6NYP3_9NOCA</name>
<reference evidence="1 2" key="1">
    <citation type="submission" date="2024-10" db="EMBL/GenBank/DDBJ databases">
        <title>The Natural Products Discovery Center: Release of the First 8490 Sequenced Strains for Exploring Actinobacteria Biosynthetic Diversity.</title>
        <authorList>
            <person name="Kalkreuter E."/>
            <person name="Kautsar S.A."/>
            <person name="Yang D."/>
            <person name="Bader C.D."/>
            <person name="Teijaro C.N."/>
            <person name="Fluegel L."/>
            <person name="Davis C.M."/>
            <person name="Simpson J.R."/>
            <person name="Lauterbach L."/>
            <person name="Steele A.D."/>
            <person name="Gui C."/>
            <person name="Meng S."/>
            <person name="Li G."/>
            <person name="Viehrig K."/>
            <person name="Ye F."/>
            <person name="Su P."/>
            <person name="Kiefer A.F."/>
            <person name="Nichols A."/>
            <person name="Cepeda A.J."/>
            <person name="Yan W."/>
            <person name="Fan B."/>
            <person name="Jiang Y."/>
            <person name="Adhikari A."/>
            <person name="Zheng C.-J."/>
            <person name="Schuster L."/>
            <person name="Cowan T.M."/>
            <person name="Smanski M.J."/>
            <person name="Chevrette M.G."/>
            <person name="De Carvalho L.P.S."/>
            <person name="Shen B."/>
        </authorList>
    </citation>
    <scope>NUCLEOTIDE SEQUENCE [LARGE SCALE GENOMIC DNA]</scope>
    <source>
        <strain evidence="1 2">NPDC004119</strain>
    </source>
</reference>
<keyword evidence="2" id="KW-1185">Reference proteome</keyword>
<evidence type="ECO:0000313" key="2">
    <source>
        <dbReference type="Proteomes" id="UP001601442"/>
    </source>
</evidence>
<dbReference type="EMBL" id="JBIAMT010000001">
    <property type="protein sequence ID" value="MFF0495181.1"/>
    <property type="molecule type" value="Genomic_DNA"/>
</dbReference>
<organism evidence="1 2">
    <name type="scientific">Nocardia aobensis</name>
    <dbReference type="NCBI Taxonomy" id="257277"/>
    <lineage>
        <taxon>Bacteria</taxon>
        <taxon>Bacillati</taxon>
        <taxon>Actinomycetota</taxon>
        <taxon>Actinomycetes</taxon>
        <taxon>Mycobacteriales</taxon>
        <taxon>Nocardiaceae</taxon>
        <taxon>Nocardia</taxon>
    </lineage>
</organism>
<sequence length="68" mass="7553">MEAPGRYLQHEDGSWSFVGDDGWPVVPGEYRAELTADTEMPAIPATSPAVVDIEPLSVRDVEPREREQ</sequence>
<evidence type="ECO:0000313" key="1">
    <source>
        <dbReference type="EMBL" id="MFF0495181.1"/>
    </source>
</evidence>
<comment type="caution">
    <text evidence="1">The sequence shown here is derived from an EMBL/GenBank/DDBJ whole genome shotgun (WGS) entry which is preliminary data.</text>
</comment>
<proteinExistence type="predicted"/>
<dbReference type="Proteomes" id="UP001601442">
    <property type="component" value="Unassembled WGS sequence"/>
</dbReference>
<protein>
    <submittedName>
        <fullName evidence="1">Uncharacterized protein</fullName>
    </submittedName>
</protein>
<dbReference type="RefSeq" id="WP_387388986.1">
    <property type="nucleotide sequence ID" value="NZ_JBIAMT010000001.1"/>
</dbReference>
<accession>A0ABW6NYP3</accession>